<dbReference type="SUPFAM" id="SSF53850">
    <property type="entry name" value="Periplasmic binding protein-like II"/>
    <property type="match status" value="1"/>
</dbReference>
<proteinExistence type="predicted"/>
<accession>A0A1G9Z2S9</accession>
<dbReference type="PANTHER" id="PTHR35936">
    <property type="entry name" value="MEMBRANE-BOUND LYTIC MUREIN TRANSGLYCOSYLASE F"/>
    <property type="match status" value="1"/>
</dbReference>
<dbReference type="PROSITE" id="PS51257">
    <property type="entry name" value="PROKAR_LIPOPROTEIN"/>
    <property type="match status" value="1"/>
</dbReference>
<feature type="domain" description="Ionotropic glutamate receptor C-terminal" evidence="3">
    <location>
        <begin position="36"/>
        <end position="260"/>
    </location>
</feature>
<keyword evidence="1" id="KW-0732">Signal</keyword>
<dbReference type="SMART" id="SM00062">
    <property type="entry name" value="PBPb"/>
    <property type="match status" value="1"/>
</dbReference>
<evidence type="ECO:0000259" key="3">
    <source>
        <dbReference type="SMART" id="SM00079"/>
    </source>
</evidence>
<keyword evidence="5" id="KW-1185">Reference proteome</keyword>
<dbReference type="GO" id="GO:0015276">
    <property type="term" value="F:ligand-gated monoatomic ion channel activity"/>
    <property type="evidence" value="ECO:0007669"/>
    <property type="project" value="InterPro"/>
</dbReference>
<dbReference type="GO" id="GO:0016020">
    <property type="term" value="C:membrane"/>
    <property type="evidence" value="ECO:0007669"/>
    <property type="project" value="InterPro"/>
</dbReference>
<gene>
    <name evidence="4" type="ORF">SAMN05192554_11755</name>
</gene>
<dbReference type="InterPro" id="IPR001638">
    <property type="entry name" value="Solute-binding_3/MltF_N"/>
</dbReference>
<dbReference type="Gene3D" id="3.40.190.10">
    <property type="entry name" value="Periplasmic binding protein-like II"/>
    <property type="match status" value="2"/>
</dbReference>
<dbReference type="STRING" id="996166.SAMN05192554_11755"/>
<dbReference type="Proteomes" id="UP000199370">
    <property type="component" value="Unassembled WGS sequence"/>
</dbReference>
<dbReference type="Pfam" id="PF00497">
    <property type="entry name" value="SBP_bac_3"/>
    <property type="match status" value="1"/>
</dbReference>
<dbReference type="EMBL" id="FNIA01000017">
    <property type="protein sequence ID" value="SDN15205.1"/>
    <property type="molecule type" value="Genomic_DNA"/>
</dbReference>
<name>A0A1G9Z2S9_9EURY</name>
<dbReference type="InterPro" id="IPR001320">
    <property type="entry name" value="Iontro_rcpt_C"/>
</dbReference>
<feature type="domain" description="Solute-binding protein family 3/N-terminal" evidence="2">
    <location>
        <begin position="36"/>
        <end position="260"/>
    </location>
</feature>
<organism evidence="4 5">
    <name type="scientific">Haloarchaeobius iranensis</name>
    <dbReference type="NCBI Taxonomy" id="996166"/>
    <lineage>
        <taxon>Archaea</taxon>
        <taxon>Methanobacteriati</taxon>
        <taxon>Methanobacteriota</taxon>
        <taxon>Stenosarchaea group</taxon>
        <taxon>Halobacteria</taxon>
        <taxon>Halobacteriales</taxon>
        <taxon>Halorubellaceae</taxon>
        <taxon>Haloarchaeobius</taxon>
    </lineage>
</organism>
<dbReference type="OrthoDB" id="30671at2157"/>
<dbReference type="CDD" id="cd13624">
    <property type="entry name" value="PBP2_Arg_Lys_His"/>
    <property type="match status" value="1"/>
</dbReference>
<reference evidence="4 5" key="1">
    <citation type="submission" date="2016-10" db="EMBL/GenBank/DDBJ databases">
        <authorList>
            <person name="de Groot N.N."/>
        </authorList>
    </citation>
    <scope>NUCLEOTIDE SEQUENCE [LARGE SCALE GENOMIC DNA]</scope>
    <source>
        <strain evidence="5">EB21,IBRC-M 10013,KCTC 4048</strain>
    </source>
</reference>
<sequence length="260" mass="27869">MDRRSYLKASGAAVATISLAGCIDSFTAGGGGGENTIVPGTASGFPPFEMKEGDEVVGFDIDLLEAVVAETDYELADWEDLNSFDSLIPSLRNGNIDAIAAAMTITDQRDENIDFSDPYYSANQSILVREDGDFQPSELSDLQGHQVGSQSGTTGESVIQGMVDEGNFQESNYNAYDTYVLAVTDLENGNIDAVVLDEPVAASFASERSVSVSFVYETGEQYGFGVRTDDDELQTALNDGLAAVRESGTYQDLTSEWFGE</sequence>
<evidence type="ECO:0000259" key="2">
    <source>
        <dbReference type="SMART" id="SM00062"/>
    </source>
</evidence>
<evidence type="ECO:0000313" key="5">
    <source>
        <dbReference type="Proteomes" id="UP000199370"/>
    </source>
</evidence>
<dbReference type="PANTHER" id="PTHR35936:SF17">
    <property type="entry name" value="ARGININE-BINDING EXTRACELLULAR PROTEIN ARTP"/>
    <property type="match status" value="1"/>
</dbReference>
<dbReference type="AlphaFoldDB" id="A0A1G9Z2S9"/>
<dbReference type="RefSeq" id="WP_089734960.1">
    <property type="nucleotide sequence ID" value="NZ_FNIA01000017.1"/>
</dbReference>
<protein>
    <submittedName>
        <fullName evidence="4">Amino acid ABC transporter substrate-binding protein, PAAT family</fullName>
    </submittedName>
</protein>
<dbReference type="SMART" id="SM00079">
    <property type="entry name" value="PBPe"/>
    <property type="match status" value="1"/>
</dbReference>
<evidence type="ECO:0000313" key="4">
    <source>
        <dbReference type="EMBL" id="SDN15205.1"/>
    </source>
</evidence>
<evidence type="ECO:0000256" key="1">
    <source>
        <dbReference type="ARBA" id="ARBA00022729"/>
    </source>
</evidence>